<reference evidence="9" key="1">
    <citation type="submission" date="2020-12" db="EMBL/GenBank/DDBJ databases">
        <title>Clostridium thailandense sp. nov., a novel acetogenic bacterium isolated from peat land soil in Thailand.</title>
        <authorList>
            <person name="Chaikitkaew S."/>
            <person name="Birkeland N.K."/>
        </authorList>
    </citation>
    <scope>NUCLEOTIDE SEQUENCE</scope>
    <source>
        <strain evidence="9">PL3</strain>
    </source>
</reference>
<keyword evidence="3 6" id="KW-0812">Transmembrane</keyword>
<keyword evidence="4 6" id="KW-1133">Transmembrane helix</keyword>
<keyword evidence="5 6" id="KW-0472">Membrane</keyword>
<evidence type="ECO:0000256" key="5">
    <source>
        <dbReference type="ARBA" id="ARBA00023136"/>
    </source>
</evidence>
<dbReference type="EMBL" id="JAEEGC010000048">
    <property type="protein sequence ID" value="MBV7273519.1"/>
    <property type="molecule type" value="Genomic_DNA"/>
</dbReference>
<protein>
    <submittedName>
        <fullName evidence="9">HlyD family secretion protein</fullName>
    </submittedName>
</protein>
<evidence type="ECO:0000256" key="2">
    <source>
        <dbReference type="ARBA" id="ARBA00009477"/>
    </source>
</evidence>
<evidence type="ECO:0000313" key="10">
    <source>
        <dbReference type="Proteomes" id="UP000694308"/>
    </source>
</evidence>
<feature type="transmembrane region" description="Helical" evidence="6">
    <location>
        <begin position="12"/>
        <end position="29"/>
    </location>
</feature>
<sequence length="217" mass="23603">MKENKKKILIPVFLLMILAVTGIVLYYWYDNAYYVSTEDATIQGDLVKATPQISGKLLEINIKDGQSVERGQIIARQDLNTLPDTSMDLSNVRAPISGIILKKQGTVGEMAAPGQAIAIMVDPSAIYITANIDETKLKKVKLGQNVDISVDEYDGSKITGKVITIGDYANSALAVIPTSNSGTFTKVTQKIPVKIALPKTNYRLLPGTNVVVRIHVK</sequence>
<dbReference type="RefSeq" id="WP_218320589.1">
    <property type="nucleotide sequence ID" value="NZ_JAEEGC010000048.1"/>
</dbReference>
<comment type="subcellular location">
    <subcellularLocation>
        <location evidence="1">Membrane</location>
        <topology evidence="1">Single-pass membrane protein</topology>
    </subcellularLocation>
</comment>
<dbReference type="PANTHER" id="PTHR30386">
    <property type="entry name" value="MEMBRANE FUSION SUBUNIT OF EMRAB-TOLC MULTIDRUG EFFLUX PUMP"/>
    <property type="match status" value="1"/>
</dbReference>
<evidence type="ECO:0000256" key="3">
    <source>
        <dbReference type="ARBA" id="ARBA00022692"/>
    </source>
</evidence>
<feature type="domain" description="YknX-like beta-barrel" evidence="8">
    <location>
        <begin position="128"/>
        <end position="214"/>
    </location>
</feature>
<organism evidence="9 10">
    <name type="scientific">Clostridium thailandense</name>
    <dbReference type="NCBI Taxonomy" id="2794346"/>
    <lineage>
        <taxon>Bacteria</taxon>
        <taxon>Bacillati</taxon>
        <taxon>Bacillota</taxon>
        <taxon>Clostridia</taxon>
        <taxon>Eubacteriales</taxon>
        <taxon>Clostridiaceae</taxon>
        <taxon>Clostridium</taxon>
    </lineage>
</organism>
<evidence type="ECO:0000259" key="7">
    <source>
        <dbReference type="Pfam" id="PF25917"/>
    </source>
</evidence>
<comment type="caution">
    <text evidence="9">The sequence shown here is derived from an EMBL/GenBank/DDBJ whole genome shotgun (WGS) entry which is preliminary data.</text>
</comment>
<accession>A0A949TIM0</accession>
<comment type="similarity">
    <text evidence="2">Belongs to the membrane fusion protein (MFP) (TC 8.A.1) family.</text>
</comment>
<feature type="domain" description="Multidrug resistance protein MdtA-like barrel-sandwich hybrid" evidence="7">
    <location>
        <begin position="47"/>
        <end position="121"/>
    </location>
</feature>
<keyword evidence="10" id="KW-1185">Reference proteome</keyword>
<dbReference type="InterPro" id="IPR050739">
    <property type="entry name" value="MFP"/>
</dbReference>
<proteinExistence type="inferred from homology"/>
<evidence type="ECO:0000259" key="8">
    <source>
        <dbReference type="Pfam" id="PF25990"/>
    </source>
</evidence>
<dbReference type="InterPro" id="IPR058636">
    <property type="entry name" value="Beta-barrel_YknX"/>
</dbReference>
<evidence type="ECO:0000256" key="1">
    <source>
        <dbReference type="ARBA" id="ARBA00004167"/>
    </source>
</evidence>
<dbReference type="Pfam" id="PF25990">
    <property type="entry name" value="Beta-barrel_YknX"/>
    <property type="match status" value="1"/>
</dbReference>
<gene>
    <name evidence="9" type="ORF">I6U48_11425</name>
</gene>
<dbReference type="InterPro" id="IPR058625">
    <property type="entry name" value="MdtA-like_BSH"/>
</dbReference>
<dbReference type="GO" id="GO:0016020">
    <property type="term" value="C:membrane"/>
    <property type="evidence" value="ECO:0007669"/>
    <property type="project" value="UniProtKB-SubCell"/>
</dbReference>
<dbReference type="PANTHER" id="PTHR30386:SF26">
    <property type="entry name" value="TRANSPORT PROTEIN COMB"/>
    <property type="match status" value="1"/>
</dbReference>
<dbReference type="Pfam" id="PF25917">
    <property type="entry name" value="BSH_RND"/>
    <property type="match status" value="1"/>
</dbReference>
<evidence type="ECO:0000256" key="6">
    <source>
        <dbReference type="SAM" id="Phobius"/>
    </source>
</evidence>
<evidence type="ECO:0000313" key="9">
    <source>
        <dbReference type="EMBL" id="MBV7273519.1"/>
    </source>
</evidence>
<evidence type="ECO:0000256" key="4">
    <source>
        <dbReference type="ARBA" id="ARBA00022989"/>
    </source>
</evidence>
<dbReference type="Proteomes" id="UP000694308">
    <property type="component" value="Unassembled WGS sequence"/>
</dbReference>
<dbReference type="AlphaFoldDB" id="A0A949TIM0"/>
<name>A0A949TIM0_9CLOT</name>